<feature type="compositionally biased region" description="Low complexity" evidence="4">
    <location>
        <begin position="1"/>
        <end position="17"/>
    </location>
</feature>
<evidence type="ECO:0000313" key="7">
    <source>
        <dbReference type="Proteomes" id="UP000186096"/>
    </source>
</evidence>
<dbReference type="Gene3D" id="3.40.190.10">
    <property type="entry name" value="Periplasmic binding protein-like II"/>
    <property type="match status" value="2"/>
</dbReference>
<dbReference type="STRING" id="58117.SAMN05421833_109132"/>
<proteinExistence type="inferred from homology"/>
<dbReference type="InterPro" id="IPR001638">
    <property type="entry name" value="Solute-binding_3/MltF_N"/>
</dbReference>
<dbReference type="RefSeq" id="WP_159454782.1">
    <property type="nucleotide sequence ID" value="NZ_FTNI01000009.1"/>
</dbReference>
<evidence type="ECO:0000313" key="6">
    <source>
        <dbReference type="EMBL" id="SIR46184.1"/>
    </source>
</evidence>
<evidence type="ECO:0000256" key="4">
    <source>
        <dbReference type="SAM" id="MobiDB-lite"/>
    </source>
</evidence>
<dbReference type="Proteomes" id="UP000186096">
    <property type="component" value="Unassembled WGS sequence"/>
</dbReference>
<gene>
    <name evidence="6" type="ORF">SAMN05421833_109132</name>
</gene>
<dbReference type="AlphaFoldDB" id="A0A1N7B4E0"/>
<dbReference type="Pfam" id="PF09084">
    <property type="entry name" value="NMT1"/>
    <property type="match status" value="1"/>
</dbReference>
<feature type="region of interest" description="Disordered" evidence="4">
    <location>
        <begin position="1"/>
        <end position="20"/>
    </location>
</feature>
<organism evidence="6 7">
    <name type="scientific">Microbispora rosea</name>
    <dbReference type="NCBI Taxonomy" id="58117"/>
    <lineage>
        <taxon>Bacteria</taxon>
        <taxon>Bacillati</taxon>
        <taxon>Actinomycetota</taxon>
        <taxon>Actinomycetes</taxon>
        <taxon>Streptosporangiales</taxon>
        <taxon>Streptosporangiaceae</taxon>
        <taxon>Microbispora</taxon>
    </lineage>
</organism>
<protein>
    <submittedName>
        <fullName evidence="6">ABC-type nitrate/sulfonate/bicarbonate transport system, substrate-binding protein</fullName>
    </submittedName>
</protein>
<comment type="similarity">
    <text evidence="2">Belongs to the bacterial solute-binding protein SsuA/TauA family.</text>
</comment>
<evidence type="ECO:0000259" key="5">
    <source>
        <dbReference type="SMART" id="SM00062"/>
    </source>
</evidence>
<name>A0A1N7B4E0_9ACTN</name>
<dbReference type="OrthoDB" id="7374754at2"/>
<dbReference type="EMBL" id="FTNI01000009">
    <property type="protein sequence ID" value="SIR46184.1"/>
    <property type="molecule type" value="Genomic_DNA"/>
</dbReference>
<feature type="domain" description="Solute-binding protein family 3/N-terminal" evidence="5">
    <location>
        <begin position="61"/>
        <end position="298"/>
    </location>
</feature>
<comment type="subcellular location">
    <subcellularLocation>
        <location evidence="1">Periplasm</location>
    </subcellularLocation>
</comment>
<dbReference type="PANTHER" id="PTHR30024:SF47">
    <property type="entry name" value="TAURINE-BINDING PERIPLASMIC PROTEIN"/>
    <property type="match status" value="1"/>
</dbReference>
<dbReference type="PANTHER" id="PTHR30024">
    <property type="entry name" value="ALIPHATIC SULFONATES-BINDING PROTEIN-RELATED"/>
    <property type="match status" value="1"/>
</dbReference>
<keyword evidence="7" id="KW-1185">Reference proteome</keyword>
<dbReference type="SUPFAM" id="SSF53850">
    <property type="entry name" value="Periplasmic binding protein-like II"/>
    <property type="match status" value="1"/>
</dbReference>
<evidence type="ECO:0000256" key="3">
    <source>
        <dbReference type="ARBA" id="ARBA00022729"/>
    </source>
</evidence>
<sequence length="362" mass="36965">MISTSPSGGRGSSARPAGRARVRRPSFLTAVAAVGTLLLVASCGTSAASSETGSAAQSVDTVRVGVIAGSPPGVYSAIEKGFFDKQRIKVELVTLSGGPALVAATEGGSIDIAWADIFAWAAAIEQGFKLTIINPANALKPGQPVNVIVTKPGSGITSAKDLAGKKLGVPAQALTTVQIKKWLADQGLDPNGPKYTTVQDRTTSGGLVAQGTLDAAATSGAYVTAWEAQYGLTVAGTFDSGVPEGAATSGYGALHTFAEAHPDLVQRFVRAVRQGVTAFQSSTPQEQNSLLVKYGGADVTKLEAKYPGALDKASAATSGELSGPFDVAAENAWIETGARFGALKKPFDLTPYLWPTATAANP</sequence>
<dbReference type="GO" id="GO:0042597">
    <property type="term" value="C:periplasmic space"/>
    <property type="evidence" value="ECO:0007669"/>
    <property type="project" value="UniProtKB-SubCell"/>
</dbReference>
<dbReference type="InterPro" id="IPR015168">
    <property type="entry name" value="SsuA/THI5"/>
</dbReference>
<evidence type="ECO:0000256" key="1">
    <source>
        <dbReference type="ARBA" id="ARBA00004418"/>
    </source>
</evidence>
<keyword evidence="3" id="KW-0732">Signal</keyword>
<dbReference type="SMART" id="SM00062">
    <property type="entry name" value="PBPb"/>
    <property type="match status" value="1"/>
</dbReference>
<accession>A0A1N7B4E0</accession>
<evidence type="ECO:0000256" key="2">
    <source>
        <dbReference type="ARBA" id="ARBA00010742"/>
    </source>
</evidence>
<reference evidence="7" key="1">
    <citation type="submission" date="2017-01" db="EMBL/GenBank/DDBJ databases">
        <authorList>
            <person name="Varghese N."/>
            <person name="Submissions S."/>
        </authorList>
    </citation>
    <scope>NUCLEOTIDE SEQUENCE [LARGE SCALE GENOMIC DNA]</scope>
    <source>
        <strain evidence="7">ATCC 12950</strain>
    </source>
</reference>